<evidence type="ECO:0000313" key="4">
    <source>
        <dbReference type="WBParaSite" id="SBAD_0001082101-mRNA-1"/>
    </source>
</evidence>
<sequence>EYKETYKHEPEYKETYKHEPEYNKPVHDYKPQHYQSFL</sequence>
<keyword evidence="3" id="KW-1185">Reference proteome</keyword>
<evidence type="ECO:0000313" key="2">
    <source>
        <dbReference type="EMBL" id="VDP31972.1"/>
    </source>
</evidence>
<evidence type="ECO:0000256" key="1">
    <source>
        <dbReference type="SAM" id="MobiDB-lite"/>
    </source>
</evidence>
<dbReference type="Proteomes" id="UP000270296">
    <property type="component" value="Unassembled WGS sequence"/>
</dbReference>
<protein>
    <submittedName>
        <fullName evidence="4">HMG box domain-containing protein</fullName>
    </submittedName>
</protein>
<reference evidence="4" key="1">
    <citation type="submission" date="2016-06" db="UniProtKB">
        <authorList>
            <consortium name="WormBaseParasite"/>
        </authorList>
    </citation>
    <scope>IDENTIFICATION</scope>
</reference>
<organism evidence="4">
    <name type="scientific">Soboliphyme baturini</name>
    <dbReference type="NCBI Taxonomy" id="241478"/>
    <lineage>
        <taxon>Eukaryota</taxon>
        <taxon>Metazoa</taxon>
        <taxon>Ecdysozoa</taxon>
        <taxon>Nematoda</taxon>
        <taxon>Enoplea</taxon>
        <taxon>Dorylaimia</taxon>
        <taxon>Dioctophymatida</taxon>
        <taxon>Dioctophymatoidea</taxon>
        <taxon>Soboliphymatidae</taxon>
        <taxon>Soboliphyme</taxon>
    </lineage>
</organism>
<accession>A0A183J3K7</accession>
<gene>
    <name evidence="2" type="ORF">SBAD_LOCUS10455</name>
</gene>
<evidence type="ECO:0000313" key="3">
    <source>
        <dbReference type="Proteomes" id="UP000270296"/>
    </source>
</evidence>
<reference evidence="2 3" key="2">
    <citation type="submission" date="2018-11" db="EMBL/GenBank/DDBJ databases">
        <authorList>
            <consortium name="Pathogen Informatics"/>
        </authorList>
    </citation>
    <scope>NUCLEOTIDE SEQUENCE [LARGE SCALE GENOMIC DNA]</scope>
</reference>
<name>A0A183J3K7_9BILA</name>
<dbReference type="AlphaFoldDB" id="A0A183J3K7"/>
<feature type="compositionally biased region" description="Basic and acidic residues" evidence="1">
    <location>
        <begin position="1"/>
        <end position="31"/>
    </location>
</feature>
<dbReference type="EMBL" id="UZAM01014100">
    <property type="protein sequence ID" value="VDP31972.1"/>
    <property type="molecule type" value="Genomic_DNA"/>
</dbReference>
<dbReference type="WBParaSite" id="SBAD_0001082101-mRNA-1">
    <property type="protein sequence ID" value="SBAD_0001082101-mRNA-1"/>
    <property type="gene ID" value="SBAD_0001082101"/>
</dbReference>
<proteinExistence type="predicted"/>
<feature type="region of interest" description="Disordered" evidence="1">
    <location>
        <begin position="1"/>
        <end position="38"/>
    </location>
</feature>